<dbReference type="InterPro" id="IPR016181">
    <property type="entry name" value="Acyl_CoA_acyltransferase"/>
</dbReference>
<accession>A0A1H6K030</accession>
<dbReference type="InterPro" id="IPR000182">
    <property type="entry name" value="GNAT_dom"/>
</dbReference>
<dbReference type="Pfam" id="PF00583">
    <property type="entry name" value="Acetyltransf_1"/>
    <property type="match status" value="1"/>
</dbReference>
<evidence type="ECO:0000313" key="4">
    <source>
        <dbReference type="EMBL" id="SEH65045.1"/>
    </source>
</evidence>
<name>A0A1H6K030_RUMFL</name>
<dbReference type="PROSITE" id="PS51186">
    <property type="entry name" value="GNAT"/>
    <property type="match status" value="1"/>
</dbReference>
<dbReference type="OrthoDB" id="95438at2"/>
<proteinExistence type="predicted"/>
<dbReference type="InterPro" id="IPR051016">
    <property type="entry name" value="Diverse_Substrate_AcTransf"/>
</dbReference>
<dbReference type="PANTHER" id="PTHR10545">
    <property type="entry name" value="DIAMINE N-ACETYLTRANSFERASE"/>
    <property type="match status" value="1"/>
</dbReference>
<protein>
    <submittedName>
        <fullName evidence="4">Acetyltransferase (GNAT) family protein</fullName>
    </submittedName>
</protein>
<gene>
    <name evidence="4" type="ORF">SAMN02910265_01936</name>
</gene>
<evidence type="ECO:0000256" key="2">
    <source>
        <dbReference type="ARBA" id="ARBA00023315"/>
    </source>
</evidence>
<dbReference type="SUPFAM" id="SSF55729">
    <property type="entry name" value="Acyl-CoA N-acyltransferases (Nat)"/>
    <property type="match status" value="1"/>
</dbReference>
<sequence length="151" mass="17490">MKKDISIRELTADDKAEVMAMMREFYDSPAVIHKSSDSILEKDFDDCISDMPFLRGFMLEFNGEAAGYAMTALGYTTEYGGICVWLEDLYIKPEYRRFGIGSELLKFIEKEFPQAVRFKLEIEEENEAAFSCYFNKGYRLSHYGLMTKETV</sequence>
<dbReference type="EMBL" id="FNWV01000006">
    <property type="protein sequence ID" value="SEH65045.1"/>
    <property type="molecule type" value="Genomic_DNA"/>
</dbReference>
<dbReference type="AlphaFoldDB" id="A0A1H6K030"/>
<evidence type="ECO:0000256" key="1">
    <source>
        <dbReference type="ARBA" id="ARBA00022679"/>
    </source>
</evidence>
<dbReference type="PANTHER" id="PTHR10545:SF29">
    <property type="entry name" value="GH14572P-RELATED"/>
    <property type="match status" value="1"/>
</dbReference>
<reference evidence="4 5" key="1">
    <citation type="submission" date="2016-10" db="EMBL/GenBank/DDBJ databases">
        <authorList>
            <person name="de Groot N.N."/>
        </authorList>
    </citation>
    <scope>NUCLEOTIDE SEQUENCE [LARGE SCALE GENOMIC DNA]</scope>
    <source>
        <strain evidence="4 5">YAD2003</strain>
    </source>
</reference>
<evidence type="ECO:0000313" key="5">
    <source>
        <dbReference type="Proteomes" id="UP000183190"/>
    </source>
</evidence>
<keyword evidence="1 4" id="KW-0808">Transferase</keyword>
<keyword evidence="2" id="KW-0012">Acyltransferase</keyword>
<dbReference type="Gene3D" id="3.40.630.30">
    <property type="match status" value="1"/>
</dbReference>
<organism evidence="4 5">
    <name type="scientific">Ruminococcus flavefaciens</name>
    <dbReference type="NCBI Taxonomy" id="1265"/>
    <lineage>
        <taxon>Bacteria</taxon>
        <taxon>Bacillati</taxon>
        <taxon>Bacillota</taxon>
        <taxon>Clostridia</taxon>
        <taxon>Eubacteriales</taxon>
        <taxon>Oscillospiraceae</taxon>
        <taxon>Ruminococcus</taxon>
    </lineage>
</organism>
<dbReference type="RefSeq" id="WP_074716840.1">
    <property type="nucleotide sequence ID" value="NZ_FNWV01000006.1"/>
</dbReference>
<feature type="domain" description="N-acetyltransferase" evidence="3">
    <location>
        <begin position="5"/>
        <end position="151"/>
    </location>
</feature>
<dbReference type="CDD" id="cd04301">
    <property type="entry name" value="NAT_SF"/>
    <property type="match status" value="1"/>
</dbReference>
<evidence type="ECO:0000259" key="3">
    <source>
        <dbReference type="PROSITE" id="PS51186"/>
    </source>
</evidence>
<dbReference type="Proteomes" id="UP000183190">
    <property type="component" value="Unassembled WGS sequence"/>
</dbReference>
<dbReference type="GO" id="GO:0008080">
    <property type="term" value="F:N-acetyltransferase activity"/>
    <property type="evidence" value="ECO:0007669"/>
    <property type="project" value="TreeGrafter"/>
</dbReference>